<feature type="transmembrane region" description="Helical" evidence="1">
    <location>
        <begin position="107"/>
        <end position="128"/>
    </location>
</feature>
<reference evidence="2 3" key="1">
    <citation type="submission" date="2019-02" db="EMBL/GenBank/DDBJ databases">
        <title>Genomic Encyclopedia of Type Strains, Phase IV (KMG-IV): sequencing the most valuable type-strain genomes for metagenomic binning, comparative biology and taxonomic classification.</title>
        <authorList>
            <person name="Goeker M."/>
        </authorList>
    </citation>
    <scope>NUCLEOTIDE SEQUENCE [LARGE SCALE GENOMIC DNA]</scope>
    <source>
        <strain evidence="2 3">DSM 17196</strain>
    </source>
</reference>
<proteinExistence type="predicted"/>
<keyword evidence="3" id="KW-1185">Reference proteome</keyword>
<feature type="transmembrane region" description="Helical" evidence="1">
    <location>
        <begin position="21"/>
        <end position="47"/>
    </location>
</feature>
<evidence type="ECO:0000256" key="1">
    <source>
        <dbReference type="SAM" id="Phobius"/>
    </source>
</evidence>
<dbReference type="EMBL" id="SGXE01000001">
    <property type="protein sequence ID" value="RZS99150.1"/>
    <property type="molecule type" value="Genomic_DNA"/>
</dbReference>
<keyword evidence="1" id="KW-1133">Transmembrane helix</keyword>
<gene>
    <name evidence="2" type="ORF">EV197_0358</name>
</gene>
<feature type="transmembrane region" description="Helical" evidence="1">
    <location>
        <begin position="140"/>
        <end position="158"/>
    </location>
</feature>
<sequence>MIELLKLIIIKELRHNLLLEYLLMSMIFVLVIYSGVNLLLPFLILLIPERFIYSFWNRKEERLFISLNTSEFFGRLLFVNRLRTIVESNIIYMFSSVIVTQKLDKSLLIFNTYLFFFFILGDIVFLILRDTLETRKWTKIISIIIPSILSSVIAHYLNLFSKPMLIFLLIFISSILFSLLFIKKIKLSDYFRL</sequence>
<dbReference type="AlphaFoldDB" id="A0A4Q7PH94"/>
<organism evidence="2 3">
    <name type="scientific">Aquimarina brevivitae</name>
    <dbReference type="NCBI Taxonomy" id="323412"/>
    <lineage>
        <taxon>Bacteria</taxon>
        <taxon>Pseudomonadati</taxon>
        <taxon>Bacteroidota</taxon>
        <taxon>Flavobacteriia</taxon>
        <taxon>Flavobacteriales</taxon>
        <taxon>Flavobacteriaceae</taxon>
        <taxon>Aquimarina</taxon>
    </lineage>
</organism>
<comment type="caution">
    <text evidence="2">The sequence shown here is derived from an EMBL/GenBank/DDBJ whole genome shotgun (WGS) entry which is preliminary data.</text>
</comment>
<feature type="transmembrane region" description="Helical" evidence="1">
    <location>
        <begin position="164"/>
        <end position="182"/>
    </location>
</feature>
<evidence type="ECO:0000313" key="3">
    <source>
        <dbReference type="Proteomes" id="UP000292262"/>
    </source>
</evidence>
<evidence type="ECO:0000313" key="2">
    <source>
        <dbReference type="EMBL" id="RZS99150.1"/>
    </source>
</evidence>
<dbReference type="Proteomes" id="UP000292262">
    <property type="component" value="Unassembled WGS sequence"/>
</dbReference>
<protein>
    <submittedName>
        <fullName evidence="2">Uncharacterized protein</fullName>
    </submittedName>
</protein>
<keyword evidence="1" id="KW-0472">Membrane</keyword>
<keyword evidence="1" id="KW-0812">Transmembrane</keyword>
<name>A0A4Q7PH94_9FLAO</name>
<accession>A0A4Q7PH94</accession>